<evidence type="ECO:0000313" key="8">
    <source>
        <dbReference type="Proteomes" id="UP001230005"/>
    </source>
</evidence>
<accession>A0ABT9ZY88</accession>
<feature type="transmembrane region" description="Helical" evidence="5">
    <location>
        <begin position="72"/>
        <end position="92"/>
    </location>
</feature>
<comment type="caution">
    <text evidence="7">The sequence shown here is derived from an EMBL/GenBank/DDBJ whole genome shotgun (WGS) entry which is preliminary data.</text>
</comment>
<evidence type="ECO:0000259" key="6">
    <source>
        <dbReference type="Pfam" id="PF00916"/>
    </source>
</evidence>
<evidence type="ECO:0000256" key="3">
    <source>
        <dbReference type="ARBA" id="ARBA00022989"/>
    </source>
</evidence>
<keyword evidence="2 5" id="KW-0812">Transmembrane</keyword>
<feature type="transmembrane region" description="Helical" evidence="5">
    <location>
        <begin position="99"/>
        <end position="122"/>
    </location>
</feature>
<feature type="transmembrane region" description="Helical" evidence="5">
    <location>
        <begin position="324"/>
        <end position="342"/>
    </location>
</feature>
<feature type="transmembrane region" description="Helical" evidence="5">
    <location>
        <begin position="178"/>
        <end position="196"/>
    </location>
</feature>
<evidence type="ECO:0000313" key="7">
    <source>
        <dbReference type="EMBL" id="MDQ0256206.1"/>
    </source>
</evidence>
<feature type="transmembrane region" description="Helical" evidence="5">
    <location>
        <begin position="380"/>
        <end position="398"/>
    </location>
</feature>
<dbReference type="Proteomes" id="UP001230005">
    <property type="component" value="Unassembled WGS sequence"/>
</dbReference>
<evidence type="ECO:0000256" key="5">
    <source>
        <dbReference type="SAM" id="Phobius"/>
    </source>
</evidence>
<evidence type="ECO:0000256" key="1">
    <source>
        <dbReference type="ARBA" id="ARBA00004141"/>
    </source>
</evidence>
<protein>
    <submittedName>
        <fullName evidence="7">SulP family sulfate permease</fullName>
    </submittedName>
</protein>
<dbReference type="InterPro" id="IPR011547">
    <property type="entry name" value="SLC26A/SulP_dom"/>
</dbReference>
<feature type="transmembrane region" description="Helical" evidence="5">
    <location>
        <begin position="50"/>
        <end position="66"/>
    </location>
</feature>
<name>A0ABT9ZY88_9BACI</name>
<feature type="domain" description="SLC26A/SulP transporter" evidence="6">
    <location>
        <begin position="20"/>
        <end position="388"/>
    </location>
</feature>
<feature type="transmembrane region" description="Helical" evidence="5">
    <location>
        <begin position="289"/>
        <end position="312"/>
    </location>
</feature>
<dbReference type="RefSeq" id="WP_307327975.1">
    <property type="nucleotide sequence ID" value="NZ_JAUSUG010000015.1"/>
</dbReference>
<reference evidence="7 8" key="1">
    <citation type="submission" date="2023-07" db="EMBL/GenBank/DDBJ databases">
        <title>Genomic Encyclopedia of Type Strains, Phase IV (KMG-IV): sequencing the most valuable type-strain genomes for metagenomic binning, comparative biology and taxonomic classification.</title>
        <authorList>
            <person name="Goeker M."/>
        </authorList>
    </citation>
    <scope>NUCLEOTIDE SEQUENCE [LARGE SCALE GENOMIC DNA]</scope>
    <source>
        <strain evidence="7 8">DSM 9768</strain>
    </source>
</reference>
<keyword evidence="8" id="KW-1185">Reference proteome</keyword>
<comment type="subcellular location">
    <subcellularLocation>
        <location evidence="1">Membrane</location>
        <topology evidence="1">Multi-pass membrane protein</topology>
    </subcellularLocation>
</comment>
<dbReference type="NCBIfam" id="TIGR00815">
    <property type="entry name" value="sulP"/>
    <property type="match status" value="1"/>
</dbReference>
<feature type="transmembrane region" description="Helical" evidence="5">
    <location>
        <begin position="24"/>
        <end position="43"/>
    </location>
</feature>
<dbReference type="EMBL" id="JAUSUG010000015">
    <property type="protein sequence ID" value="MDQ0256206.1"/>
    <property type="molecule type" value="Genomic_DNA"/>
</dbReference>
<feature type="transmembrane region" description="Helical" evidence="5">
    <location>
        <begin position="348"/>
        <end position="368"/>
    </location>
</feature>
<feature type="transmembrane region" description="Helical" evidence="5">
    <location>
        <begin position="128"/>
        <end position="147"/>
    </location>
</feature>
<feature type="transmembrane region" description="Helical" evidence="5">
    <location>
        <begin position="202"/>
        <end position="220"/>
    </location>
</feature>
<organism evidence="7 8">
    <name type="scientific">Evansella vedderi</name>
    <dbReference type="NCBI Taxonomy" id="38282"/>
    <lineage>
        <taxon>Bacteria</taxon>
        <taxon>Bacillati</taxon>
        <taxon>Bacillota</taxon>
        <taxon>Bacilli</taxon>
        <taxon>Bacillales</taxon>
        <taxon>Bacillaceae</taxon>
        <taxon>Evansella</taxon>
    </lineage>
</organism>
<feature type="transmembrane region" description="Helical" evidence="5">
    <location>
        <begin position="249"/>
        <end position="269"/>
    </location>
</feature>
<sequence length="440" mass="48022">MLKKIIPAFEWLPNYNKVDLRGDLTAGLIVAIMLIPQGMAYAMLAGLPPVMGLYASTVPLLIYAMFGTSPHLAVGPVALVSLLVIAGVSSIAEVGTNEYVSLAILLMLMVGIIQFLMGVLKLGFLVNFLSHVVISGFISAASIIIAFSQTKHLLGVNLSADKNVFFILWESLIRISEINLFTFTLGITSILTIILFKRYFPTVPAPLVVVVLSILIVYNLQLHQKGVNIVGDVPHGMPAISMPNISMELFFALLPTALTISFVGFMESIAMAKVIALKGKYKIEPNKELIGLGLANIGGSFFSGYPVTGGVSRSAVNYQSGAKTPLATMITAVIIFLTLLFFTDLLYYLLIVTLAAIIMVAVFSLIDLREATYLFKNRKIDGSIWILTFLATLIFGIVEGVVAGIVYSLLVFICKSSYLNLREWMVRKELRKSRNKVDHT</sequence>
<dbReference type="Pfam" id="PF00916">
    <property type="entry name" value="Sulfate_transp"/>
    <property type="match status" value="1"/>
</dbReference>
<keyword evidence="4 5" id="KW-0472">Membrane</keyword>
<dbReference type="InterPro" id="IPR001902">
    <property type="entry name" value="SLC26A/SulP_fam"/>
</dbReference>
<gene>
    <name evidence="7" type="ORF">J2S74_003624</name>
</gene>
<keyword evidence="3 5" id="KW-1133">Transmembrane helix</keyword>
<dbReference type="PANTHER" id="PTHR11814">
    <property type="entry name" value="SULFATE TRANSPORTER"/>
    <property type="match status" value="1"/>
</dbReference>
<evidence type="ECO:0000256" key="4">
    <source>
        <dbReference type="ARBA" id="ARBA00023136"/>
    </source>
</evidence>
<evidence type="ECO:0000256" key="2">
    <source>
        <dbReference type="ARBA" id="ARBA00022692"/>
    </source>
</evidence>
<proteinExistence type="predicted"/>